<dbReference type="InterPro" id="IPR001138">
    <property type="entry name" value="Zn2Cys6_DnaBD"/>
</dbReference>
<keyword evidence="1" id="KW-0479">Metal-binding</keyword>
<keyword evidence="6" id="KW-1185">Reference proteome</keyword>
<dbReference type="CDD" id="cd00067">
    <property type="entry name" value="GAL4"/>
    <property type="match status" value="1"/>
</dbReference>
<organism evidence="5 6">
    <name type="scientific">Trichoderma ghanense</name>
    <dbReference type="NCBI Taxonomy" id="65468"/>
    <lineage>
        <taxon>Eukaryota</taxon>
        <taxon>Fungi</taxon>
        <taxon>Dikarya</taxon>
        <taxon>Ascomycota</taxon>
        <taxon>Pezizomycotina</taxon>
        <taxon>Sordariomycetes</taxon>
        <taxon>Hypocreomycetidae</taxon>
        <taxon>Hypocreales</taxon>
        <taxon>Hypocreaceae</taxon>
        <taxon>Trichoderma</taxon>
    </lineage>
</organism>
<evidence type="ECO:0000259" key="4">
    <source>
        <dbReference type="PROSITE" id="PS50048"/>
    </source>
</evidence>
<sequence length="688" mass="76426">MRLKRGVERASCDFCHGRKIKCDRASREDQGQTSCSPCSLRGIQCRLDDADDVRLLRRRRRKTAGEEKPVGQNPSQMLTSSPDANATSVGNVSSVAILSDKEGVSPHATGLEHHWEPHLQPHIDDGIPSSVEQTPDFSFVGTPFELSPESILFLDQIFMGVCDSSLEYLQPQILMEGNVRSSMGGEQAAQNRPHEALTEASSSASPSSHKPWLECHLDEAAFNAALHAYFDLAAVHLPVLMEDAFWEDYRAGRCSLALLYAIACRGIAFTNTADKWDKQQRLASRFRESFLEARQVSTGKGAMRLDDLEALAVMVNWTYDETQSSPLHSRLGDLFLTHEALVLETLQSRIKDGGAIEEQSGPAAPLARLEERRQLLFWHVYGLDAFHSLDQKTMSRIPDGEDSQGPRKLPRHGSGSYLDAVLSLAIVAREILQTLVTVSTKRNGVRPRDVMALYERLNHWQEHDCPAHLRKRRDGDGKLMLLAMDASSKSGFLLPLQCSILWLLEINCYMQIEDCVSQYGVQHATPLEAEMMALRVELEALRAVYDGMEISQWIRQHSATSNRGVVAQNHSHSLVDLAPSIARNICAGLCFWICERGKKVLGHGSPSTTIARSQTRQKEAQSAKQDVNDYIEAARQLRSAVATATSHRDTEQVLDRLDKQIALFEAAQESHVALGKEGIDETVESSSA</sequence>
<feature type="compositionally biased region" description="Polar residues" evidence="3">
    <location>
        <begin position="72"/>
        <end position="87"/>
    </location>
</feature>
<dbReference type="InterPro" id="IPR007219">
    <property type="entry name" value="XnlR_reg_dom"/>
</dbReference>
<dbReference type="PANTHER" id="PTHR46910:SF1">
    <property type="entry name" value="MISCELLANEOUS ZN(II)2CYS6 TRANSCRIPTION FACTOR (EUROFUNG)-RELATED"/>
    <property type="match status" value="1"/>
</dbReference>
<feature type="domain" description="Zn(2)-C6 fungal-type" evidence="4">
    <location>
        <begin position="11"/>
        <end position="47"/>
    </location>
</feature>
<dbReference type="EMBL" id="PPTA01000003">
    <property type="protein sequence ID" value="TFB05405.1"/>
    <property type="molecule type" value="Genomic_DNA"/>
</dbReference>
<evidence type="ECO:0000313" key="5">
    <source>
        <dbReference type="EMBL" id="TFB05405.1"/>
    </source>
</evidence>
<dbReference type="InterPro" id="IPR036864">
    <property type="entry name" value="Zn2-C6_fun-type_DNA-bd_sf"/>
</dbReference>
<accession>A0ABY2HAR5</accession>
<reference evidence="5 6" key="1">
    <citation type="submission" date="2018-01" db="EMBL/GenBank/DDBJ databases">
        <title>Genome characterization of the sugarcane-associated fungus Trichoderma ghanense CCMA-1212 and their application in lignocelulose bioconversion.</title>
        <authorList>
            <person name="Steindorff A.S."/>
            <person name="Mendes T.D."/>
            <person name="Vilela E.S.D."/>
            <person name="Rodrigues D.S."/>
            <person name="Formighieri E.F."/>
            <person name="Melo I.S."/>
            <person name="Favaro L.C.L."/>
        </authorList>
    </citation>
    <scope>NUCLEOTIDE SEQUENCE [LARGE SCALE GENOMIC DNA]</scope>
    <source>
        <strain evidence="5 6">CCMA-1212</strain>
    </source>
</reference>
<dbReference type="PANTHER" id="PTHR46910">
    <property type="entry name" value="TRANSCRIPTION FACTOR PDR1"/>
    <property type="match status" value="1"/>
</dbReference>
<evidence type="ECO:0000256" key="2">
    <source>
        <dbReference type="ARBA" id="ARBA00023242"/>
    </source>
</evidence>
<keyword evidence="2" id="KW-0539">Nucleus</keyword>
<dbReference type="Pfam" id="PF04082">
    <property type="entry name" value="Fungal_trans"/>
    <property type="match status" value="1"/>
</dbReference>
<name>A0ABY2HAR5_9HYPO</name>
<dbReference type="RefSeq" id="XP_073561606.1">
    <property type="nucleotide sequence ID" value="XM_073700410.1"/>
</dbReference>
<dbReference type="PROSITE" id="PS00463">
    <property type="entry name" value="ZN2_CY6_FUNGAL_1"/>
    <property type="match status" value="1"/>
</dbReference>
<dbReference type="Proteomes" id="UP001642720">
    <property type="component" value="Unassembled WGS sequence"/>
</dbReference>
<dbReference type="SMART" id="SM00066">
    <property type="entry name" value="GAL4"/>
    <property type="match status" value="1"/>
</dbReference>
<evidence type="ECO:0000256" key="3">
    <source>
        <dbReference type="SAM" id="MobiDB-lite"/>
    </source>
</evidence>
<dbReference type="PROSITE" id="PS50048">
    <property type="entry name" value="ZN2_CY6_FUNGAL_2"/>
    <property type="match status" value="1"/>
</dbReference>
<comment type="caution">
    <text evidence="5">The sequence shown here is derived from an EMBL/GenBank/DDBJ whole genome shotgun (WGS) entry which is preliminary data.</text>
</comment>
<dbReference type="InterPro" id="IPR050987">
    <property type="entry name" value="AtrR-like"/>
</dbReference>
<dbReference type="Pfam" id="PF00172">
    <property type="entry name" value="Zn_clus"/>
    <property type="match status" value="1"/>
</dbReference>
<dbReference type="Gene3D" id="4.10.240.10">
    <property type="entry name" value="Zn(2)-C6 fungal-type DNA-binding domain"/>
    <property type="match status" value="1"/>
</dbReference>
<evidence type="ECO:0000256" key="1">
    <source>
        <dbReference type="ARBA" id="ARBA00022723"/>
    </source>
</evidence>
<feature type="region of interest" description="Disordered" evidence="3">
    <location>
        <begin position="59"/>
        <end position="87"/>
    </location>
</feature>
<protein>
    <recommendedName>
        <fullName evidence="4">Zn(2)-C6 fungal-type domain-containing protein</fullName>
    </recommendedName>
</protein>
<dbReference type="CDD" id="cd12148">
    <property type="entry name" value="fungal_TF_MHR"/>
    <property type="match status" value="1"/>
</dbReference>
<dbReference type="SUPFAM" id="SSF57701">
    <property type="entry name" value="Zn2/Cys6 DNA-binding domain"/>
    <property type="match status" value="1"/>
</dbReference>
<proteinExistence type="predicted"/>
<gene>
    <name evidence="5" type="ORF">CCMA1212_003046</name>
</gene>
<evidence type="ECO:0000313" key="6">
    <source>
        <dbReference type="Proteomes" id="UP001642720"/>
    </source>
</evidence>
<feature type="region of interest" description="Disordered" evidence="3">
    <location>
        <begin position="181"/>
        <end position="205"/>
    </location>
</feature>
<dbReference type="GeneID" id="300574860"/>